<proteinExistence type="predicted"/>
<keyword evidence="2" id="KW-1185">Reference proteome</keyword>
<organism evidence="1 2">
    <name type="scientific">Planktotalea frisia</name>
    <dbReference type="NCBI Taxonomy" id="696762"/>
    <lineage>
        <taxon>Bacteria</taxon>
        <taxon>Pseudomonadati</taxon>
        <taxon>Pseudomonadota</taxon>
        <taxon>Alphaproteobacteria</taxon>
        <taxon>Rhodobacterales</taxon>
        <taxon>Paracoccaceae</taxon>
        <taxon>Planktotalea</taxon>
    </lineage>
</organism>
<evidence type="ECO:0000313" key="1">
    <source>
        <dbReference type="EMBL" id="OJI91982.1"/>
    </source>
</evidence>
<protein>
    <submittedName>
        <fullName evidence="1">Uncharacterized protein</fullName>
    </submittedName>
</protein>
<dbReference type="EMBL" id="MLCB01000206">
    <property type="protein sequence ID" value="OJI91982.1"/>
    <property type="molecule type" value="Genomic_DNA"/>
</dbReference>
<sequence>MSRIQLPAVKSKDRPWNNGRVVGVELEDTLSIAEKIDS</sequence>
<evidence type="ECO:0000313" key="2">
    <source>
        <dbReference type="Proteomes" id="UP000184514"/>
    </source>
</evidence>
<dbReference type="AlphaFoldDB" id="A0A1L9NS28"/>
<gene>
    <name evidence="1" type="ORF">PFRI_38030</name>
</gene>
<reference evidence="1 2" key="1">
    <citation type="submission" date="2016-10" db="EMBL/GenBank/DDBJ databases">
        <title>Genome sequence of Planktotalea frisia SH6-1.</title>
        <authorList>
            <person name="Poehlein A."/>
            <person name="Bakenhus I."/>
            <person name="Voget S."/>
            <person name="Brinkhoff T."/>
            <person name="Simon M."/>
        </authorList>
    </citation>
    <scope>NUCLEOTIDE SEQUENCE [LARGE SCALE GENOMIC DNA]</scope>
    <source>
        <strain evidence="1 2">SH6-1</strain>
    </source>
</reference>
<comment type="caution">
    <text evidence="1">The sequence shown here is derived from an EMBL/GenBank/DDBJ whole genome shotgun (WGS) entry which is preliminary data.</text>
</comment>
<accession>A0A1L9NS28</accession>
<dbReference type="Proteomes" id="UP000184514">
    <property type="component" value="Unassembled WGS sequence"/>
</dbReference>
<name>A0A1L9NS28_9RHOB</name>